<dbReference type="GO" id="GO:0006567">
    <property type="term" value="P:L-threonine catabolic process"/>
    <property type="evidence" value="ECO:0007669"/>
    <property type="project" value="TreeGrafter"/>
</dbReference>
<dbReference type="InterPro" id="IPR050147">
    <property type="entry name" value="Ser/Thr_Dehydratase"/>
</dbReference>
<evidence type="ECO:0000256" key="1">
    <source>
        <dbReference type="ARBA" id="ARBA00001933"/>
    </source>
</evidence>
<dbReference type="GO" id="GO:0003941">
    <property type="term" value="F:L-serine ammonia-lyase activity"/>
    <property type="evidence" value="ECO:0007669"/>
    <property type="project" value="TreeGrafter"/>
</dbReference>
<dbReference type="SUPFAM" id="SSF53686">
    <property type="entry name" value="Tryptophan synthase beta subunit-like PLP-dependent enzymes"/>
    <property type="match status" value="1"/>
</dbReference>
<organism evidence="5 6">
    <name type="scientific">Heracleum sosnowskyi</name>
    <dbReference type="NCBI Taxonomy" id="360622"/>
    <lineage>
        <taxon>Eukaryota</taxon>
        <taxon>Viridiplantae</taxon>
        <taxon>Streptophyta</taxon>
        <taxon>Embryophyta</taxon>
        <taxon>Tracheophyta</taxon>
        <taxon>Spermatophyta</taxon>
        <taxon>Magnoliopsida</taxon>
        <taxon>eudicotyledons</taxon>
        <taxon>Gunneridae</taxon>
        <taxon>Pentapetalae</taxon>
        <taxon>asterids</taxon>
        <taxon>campanulids</taxon>
        <taxon>Apiales</taxon>
        <taxon>Apiaceae</taxon>
        <taxon>Apioideae</taxon>
        <taxon>apioid superclade</taxon>
        <taxon>Tordylieae</taxon>
        <taxon>Tordyliinae</taxon>
        <taxon>Heracleum</taxon>
    </lineage>
</organism>
<gene>
    <name evidence="5" type="ORF">POM88_028769</name>
</gene>
<dbReference type="InterPro" id="IPR036052">
    <property type="entry name" value="TrpB-like_PALP_sf"/>
</dbReference>
<dbReference type="GO" id="GO:0006565">
    <property type="term" value="P:L-serine catabolic process"/>
    <property type="evidence" value="ECO:0007669"/>
    <property type="project" value="TreeGrafter"/>
</dbReference>
<comment type="cofactor">
    <cofactor evidence="1">
        <name>pyridoxal 5'-phosphate</name>
        <dbReference type="ChEBI" id="CHEBI:597326"/>
    </cofactor>
</comment>
<name>A0AAD8HSV5_9APIA</name>
<sequence>MYRSFLKRIPTIRTSVAGDRSLPHPVWPPVVQKAHNRPPTFPNKPTFTITPKPKVWKKVCNGGSTNGGPKHTIEEPTVQAKQKDEWKAVERLGAAVVLVGDSYDEVEAYVVKRAKEEGRTFVPPFDHPDVIISLYLSIIK</sequence>
<evidence type="ECO:0000256" key="3">
    <source>
        <dbReference type="ARBA" id="ARBA00023239"/>
    </source>
</evidence>
<keyword evidence="6" id="KW-1185">Reference proteome</keyword>
<keyword evidence="3" id="KW-0456">Lyase</keyword>
<reference evidence="5" key="2">
    <citation type="submission" date="2023-05" db="EMBL/GenBank/DDBJ databases">
        <authorList>
            <person name="Schelkunov M.I."/>
        </authorList>
    </citation>
    <scope>NUCLEOTIDE SEQUENCE</scope>
    <source>
        <strain evidence="5">Hsosn_3</strain>
        <tissue evidence="5">Leaf</tissue>
    </source>
</reference>
<comment type="caution">
    <text evidence="5">The sequence shown here is derived from an EMBL/GenBank/DDBJ whole genome shotgun (WGS) entry which is preliminary data.</text>
</comment>
<feature type="region of interest" description="Disordered" evidence="4">
    <location>
        <begin position="60"/>
        <end position="79"/>
    </location>
</feature>
<reference evidence="5" key="1">
    <citation type="submission" date="2023-02" db="EMBL/GenBank/DDBJ databases">
        <title>Genome of toxic invasive species Heracleum sosnowskyi carries increased number of genes despite the absence of recent whole-genome duplications.</title>
        <authorList>
            <person name="Schelkunov M."/>
            <person name="Shtratnikova V."/>
            <person name="Makarenko M."/>
            <person name="Klepikova A."/>
            <person name="Omelchenko D."/>
            <person name="Novikova G."/>
            <person name="Obukhova E."/>
            <person name="Bogdanov V."/>
            <person name="Penin A."/>
            <person name="Logacheva M."/>
        </authorList>
    </citation>
    <scope>NUCLEOTIDE SEQUENCE</scope>
    <source>
        <strain evidence="5">Hsosn_3</strain>
        <tissue evidence="5">Leaf</tissue>
    </source>
</reference>
<keyword evidence="2" id="KW-0663">Pyridoxal phosphate</keyword>
<dbReference type="GO" id="GO:0004794">
    <property type="term" value="F:threonine deaminase activity"/>
    <property type="evidence" value="ECO:0007669"/>
    <property type="project" value="TreeGrafter"/>
</dbReference>
<proteinExistence type="predicted"/>
<dbReference type="PANTHER" id="PTHR48078">
    <property type="entry name" value="THREONINE DEHYDRATASE, MITOCHONDRIAL-RELATED"/>
    <property type="match status" value="1"/>
</dbReference>
<evidence type="ECO:0000313" key="5">
    <source>
        <dbReference type="EMBL" id="KAK1372576.1"/>
    </source>
</evidence>
<dbReference type="Proteomes" id="UP001237642">
    <property type="component" value="Unassembled WGS sequence"/>
</dbReference>
<dbReference type="AlphaFoldDB" id="A0AAD8HSV5"/>
<evidence type="ECO:0000313" key="6">
    <source>
        <dbReference type="Proteomes" id="UP001237642"/>
    </source>
</evidence>
<accession>A0AAD8HSV5</accession>
<protein>
    <submittedName>
        <fullName evidence="5">Uncharacterized protein</fullName>
    </submittedName>
</protein>
<evidence type="ECO:0000256" key="4">
    <source>
        <dbReference type="SAM" id="MobiDB-lite"/>
    </source>
</evidence>
<dbReference type="EMBL" id="JAUIZM010000007">
    <property type="protein sequence ID" value="KAK1372576.1"/>
    <property type="molecule type" value="Genomic_DNA"/>
</dbReference>
<dbReference type="PANTHER" id="PTHR48078:SF11">
    <property type="entry name" value="THREONINE DEHYDRATASE, MITOCHONDRIAL"/>
    <property type="match status" value="1"/>
</dbReference>
<dbReference type="Gene3D" id="3.40.50.1100">
    <property type="match status" value="1"/>
</dbReference>
<dbReference type="GO" id="GO:0009097">
    <property type="term" value="P:isoleucine biosynthetic process"/>
    <property type="evidence" value="ECO:0007669"/>
    <property type="project" value="TreeGrafter"/>
</dbReference>
<evidence type="ECO:0000256" key="2">
    <source>
        <dbReference type="ARBA" id="ARBA00022898"/>
    </source>
</evidence>